<gene>
    <name evidence="2" type="ORF">VFPBJ_03022</name>
</gene>
<dbReference type="InterPro" id="IPR003131">
    <property type="entry name" value="T1-type_BTB"/>
</dbReference>
<sequence>MAAPAGTASHRVVLRVGEKQFFTTKTTLAPARFFATLWALAEPGDGGEYFVDGDAELFEHVLRFLRTRRFPLFYSRQDGFDQALYLTLLKQARFYQVEALAAWIAEKRYLDAVWTSSRTVSDTIYGERQFLHMQEKLWTSGEVSHAMSIKETGSSSKQWRCPGNVWKHDGNRLACHRARCPGLNGDSLVYMRTWKVEVQVTAVEIRDSVLDAGPDPDGPPPYDFTD</sequence>
<dbReference type="Pfam" id="PF02214">
    <property type="entry name" value="BTB_2"/>
    <property type="match status" value="1"/>
</dbReference>
<dbReference type="Gene3D" id="3.30.710.10">
    <property type="entry name" value="Potassium Channel Kv1.1, Chain A"/>
    <property type="match status" value="1"/>
</dbReference>
<name>A0A179H268_PURLI</name>
<comment type="caution">
    <text evidence="2">The sequence shown here is derived from an EMBL/GenBank/DDBJ whole genome shotgun (WGS) entry which is preliminary data.</text>
</comment>
<dbReference type="EMBL" id="LSBH01000002">
    <property type="protein sequence ID" value="OAQ84254.1"/>
    <property type="molecule type" value="Genomic_DNA"/>
</dbReference>
<evidence type="ECO:0000313" key="3">
    <source>
        <dbReference type="Proteomes" id="UP000078240"/>
    </source>
</evidence>
<organism evidence="2 3">
    <name type="scientific">Purpureocillium lilacinum</name>
    <name type="common">Paecilomyces lilacinus</name>
    <dbReference type="NCBI Taxonomy" id="33203"/>
    <lineage>
        <taxon>Eukaryota</taxon>
        <taxon>Fungi</taxon>
        <taxon>Dikarya</taxon>
        <taxon>Ascomycota</taxon>
        <taxon>Pezizomycotina</taxon>
        <taxon>Sordariomycetes</taxon>
        <taxon>Hypocreomycetidae</taxon>
        <taxon>Hypocreales</taxon>
        <taxon>Ophiocordycipitaceae</taxon>
        <taxon>Purpureocillium</taxon>
    </lineage>
</organism>
<dbReference type="Proteomes" id="UP000078240">
    <property type="component" value="Unassembled WGS sequence"/>
</dbReference>
<dbReference type="InterPro" id="IPR000210">
    <property type="entry name" value="BTB/POZ_dom"/>
</dbReference>
<dbReference type="PANTHER" id="PTHR11145:SF8">
    <property type="entry name" value="RE57120P"/>
    <property type="match status" value="1"/>
</dbReference>
<proteinExistence type="predicted"/>
<dbReference type="AlphaFoldDB" id="A0A179H268"/>
<dbReference type="InterPro" id="IPR011333">
    <property type="entry name" value="SKP1/BTB/POZ_sf"/>
</dbReference>
<reference evidence="2 3" key="1">
    <citation type="submission" date="2016-01" db="EMBL/GenBank/DDBJ databases">
        <title>Biosynthesis of antibiotic leucinostatins and their inhibition on Phytophthora in bio-control Purpureocillium lilacinum.</title>
        <authorList>
            <person name="Wang G."/>
            <person name="Liu Z."/>
            <person name="Lin R."/>
            <person name="Li E."/>
            <person name="Mao Z."/>
            <person name="Ling J."/>
            <person name="Yin W."/>
            <person name="Xie B."/>
        </authorList>
    </citation>
    <scope>NUCLEOTIDE SEQUENCE [LARGE SCALE GENOMIC DNA]</scope>
    <source>
        <strain evidence="2">PLBJ-1</strain>
    </source>
</reference>
<evidence type="ECO:0000259" key="1">
    <source>
        <dbReference type="SMART" id="SM00225"/>
    </source>
</evidence>
<dbReference type="GO" id="GO:0051260">
    <property type="term" value="P:protein homooligomerization"/>
    <property type="evidence" value="ECO:0007669"/>
    <property type="project" value="InterPro"/>
</dbReference>
<dbReference type="SUPFAM" id="SSF54695">
    <property type="entry name" value="POZ domain"/>
    <property type="match status" value="1"/>
</dbReference>
<dbReference type="InterPro" id="IPR045068">
    <property type="entry name" value="BACURD1-3"/>
</dbReference>
<dbReference type="SMART" id="SM00225">
    <property type="entry name" value="BTB"/>
    <property type="match status" value="1"/>
</dbReference>
<dbReference type="PANTHER" id="PTHR11145">
    <property type="entry name" value="BTB/POZ DOMAIN-CONTAINING ADAPTER FOR CUL3-MEDIATED RHOA DEGRADATION PROTEIN FAMILY MEMBER"/>
    <property type="match status" value="1"/>
</dbReference>
<accession>A0A179H268</accession>
<feature type="domain" description="BTB" evidence="1">
    <location>
        <begin position="10"/>
        <end position="112"/>
    </location>
</feature>
<protein>
    <submittedName>
        <fullName evidence="2">BTB/POZ fold domain-containing protein</fullName>
    </submittedName>
</protein>
<evidence type="ECO:0000313" key="2">
    <source>
        <dbReference type="EMBL" id="OAQ84254.1"/>
    </source>
</evidence>